<keyword evidence="1" id="KW-0770">Synapse</keyword>
<gene>
    <name evidence="8" type="ORF">AALO_G00154720</name>
</gene>
<evidence type="ECO:0000256" key="7">
    <source>
        <dbReference type="SAM" id="MobiDB-lite"/>
    </source>
</evidence>
<comment type="caution">
    <text evidence="8">The sequence shown here is derived from an EMBL/GenBank/DDBJ whole genome shotgun (WGS) entry which is preliminary data.</text>
</comment>
<protein>
    <recommendedName>
        <fullName evidence="5">Inhibitory synaptic factor 1</fullName>
    </recommendedName>
</protein>
<evidence type="ECO:0000313" key="9">
    <source>
        <dbReference type="Proteomes" id="UP000823561"/>
    </source>
</evidence>
<feature type="compositionally biased region" description="Low complexity" evidence="7">
    <location>
        <begin position="152"/>
        <end position="170"/>
    </location>
</feature>
<dbReference type="GO" id="GO:0014069">
    <property type="term" value="C:postsynaptic density"/>
    <property type="evidence" value="ECO:0007669"/>
    <property type="project" value="UniProtKB-SubCell"/>
</dbReference>
<dbReference type="Proteomes" id="UP000823561">
    <property type="component" value="Chromosome 11"/>
</dbReference>
<feature type="region of interest" description="Disordered" evidence="7">
    <location>
        <begin position="138"/>
        <end position="207"/>
    </location>
</feature>
<evidence type="ECO:0000313" key="8">
    <source>
        <dbReference type="EMBL" id="KAG5273721.1"/>
    </source>
</evidence>
<evidence type="ECO:0000256" key="3">
    <source>
        <dbReference type="ARBA" id="ARBA00034105"/>
    </source>
</evidence>
<dbReference type="InterPro" id="IPR027997">
    <property type="entry name" value="Largen/INSYN1"/>
</dbReference>
<proteinExistence type="inferred from homology"/>
<dbReference type="PANTHER" id="PTHR15917">
    <property type="match status" value="1"/>
</dbReference>
<evidence type="ECO:0000256" key="4">
    <source>
        <dbReference type="ARBA" id="ARBA00038239"/>
    </source>
</evidence>
<sequence>MSCIGHPPGAPGPCECERACVCARVSECSGGRRQHIRSHMREVMEQLEYVLAELKDVARELQEVVGQIDKLTGDMPLDADTDQSIAASSSCSTWGLCQRTPSLVPEQNSGGASLSQSPLELLKDSRRLSDRELHALCCDDDDDDDEEEVEGRSSGLRSSRLSSSDSVFSSTPPPRPLPLATLTPSQRRRTQRSCSTQTVSDKSTQTA</sequence>
<comment type="similarity">
    <text evidence="4">Belongs to the INSYN1 family.</text>
</comment>
<comment type="subcellular location">
    <subcellularLocation>
        <location evidence="3">Postsynaptic density</location>
    </subcellularLocation>
</comment>
<evidence type="ECO:0000256" key="6">
    <source>
        <dbReference type="SAM" id="Coils"/>
    </source>
</evidence>
<keyword evidence="9" id="KW-1185">Reference proteome</keyword>
<evidence type="ECO:0000256" key="2">
    <source>
        <dbReference type="ARBA" id="ARBA00023054"/>
    </source>
</evidence>
<organism evidence="8 9">
    <name type="scientific">Alosa alosa</name>
    <name type="common">allis shad</name>
    <dbReference type="NCBI Taxonomy" id="278164"/>
    <lineage>
        <taxon>Eukaryota</taxon>
        <taxon>Metazoa</taxon>
        <taxon>Chordata</taxon>
        <taxon>Craniata</taxon>
        <taxon>Vertebrata</taxon>
        <taxon>Euteleostomi</taxon>
        <taxon>Actinopterygii</taxon>
        <taxon>Neopterygii</taxon>
        <taxon>Teleostei</taxon>
        <taxon>Clupei</taxon>
        <taxon>Clupeiformes</taxon>
        <taxon>Clupeoidei</taxon>
        <taxon>Clupeidae</taxon>
        <taxon>Alosa</taxon>
    </lineage>
</organism>
<dbReference type="GO" id="GO:0060080">
    <property type="term" value="P:inhibitory postsynaptic potential"/>
    <property type="evidence" value="ECO:0007669"/>
    <property type="project" value="TreeGrafter"/>
</dbReference>
<evidence type="ECO:0000256" key="1">
    <source>
        <dbReference type="ARBA" id="ARBA00023018"/>
    </source>
</evidence>
<accession>A0AAV6GIT9</accession>
<name>A0AAV6GIT9_9TELE</name>
<dbReference type="AlphaFoldDB" id="A0AAV6GIT9"/>
<dbReference type="EMBL" id="JADWDJ010000011">
    <property type="protein sequence ID" value="KAG5273721.1"/>
    <property type="molecule type" value="Genomic_DNA"/>
</dbReference>
<reference evidence="8" key="1">
    <citation type="submission" date="2020-10" db="EMBL/GenBank/DDBJ databases">
        <title>Chromosome-scale genome assembly of the Allis shad, Alosa alosa.</title>
        <authorList>
            <person name="Margot Z."/>
            <person name="Christophe K."/>
            <person name="Cabau C."/>
            <person name="Louis A."/>
            <person name="Berthelot C."/>
            <person name="Parey E."/>
            <person name="Roest Crollius H."/>
            <person name="Montfort J."/>
            <person name="Robinson-Rechavi M."/>
            <person name="Bucao C."/>
            <person name="Bouchez O."/>
            <person name="Gislard M."/>
            <person name="Lluch J."/>
            <person name="Milhes M."/>
            <person name="Lampietro C."/>
            <person name="Lopez Roques C."/>
            <person name="Donnadieu C."/>
            <person name="Braasch I."/>
            <person name="Desvignes T."/>
            <person name="Postlethwait J."/>
            <person name="Bobe J."/>
            <person name="Guiguen Y."/>
        </authorList>
    </citation>
    <scope>NUCLEOTIDE SEQUENCE</scope>
    <source>
        <strain evidence="8">M-15738</strain>
        <tissue evidence="8">Blood</tissue>
    </source>
</reference>
<dbReference type="PANTHER" id="PTHR15917:SF3">
    <property type="entry name" value="INHIBITORY SYNAPTIC FACTOR 1"/>
    <property type="match status" value="1"/>
</dbReference>
<keyword evidence="2 6" id="KW-0175">Coiled coil</keyword>
<evidence type="ECO:0000256" key="5">
    <source>
        <dbReference type="ARBA" id="ARBA00039636"/>
    </source>
</evidence>
<feature type="coiled-coil region" evidence="6">
    <location>
        <begin position="44"/>
        <end position="74"/>
    </location>
</feature>
<feature type="compositionally biased region" description="Acidic residues" evidence="7">
    <location>
        <begin position="138"/>
        <end position="149"/>
    </location>
</feature>